<dbReference type="InterPro" id="IPR008822">
    <property type="entry name" value="Endonuclease_RusA-like"/>
</dbReference>
<keyword evidence="2" id="KW-1185">Reference proteome</keyword>
<protein>
    <submittedName>
        <fullName evidence="1">RusA family crossover junction endodeoxyribonuclease</fullName>
    </submittedName>
</protein>
<gene>
    <name evidence="1" type="ORF">I2H31_16895</name>
</gene>
<dbReference type="InterPro" id="IPR036614">
    <property type="entry name" value="RusA-like_sf"/>
</dbReference>
<dbReference type="RefSeq" id="WP_196294228.1">
    <property type="nucleotide sequence ID" value="NZ_JADQDM010000009.1"/>
</dbReference>
<reference evidence="1 2" key="1">
    <citation type="submission" date="2020-11" db="EMBL/GenBank/DDBJ databases">
        <authorList>
            <person name="Kim M.K."/>
        </authorList>
    </citation>
    <scope>NUCLEOTIDE SEQUENCE [LARGE SCALE GENOMIC DNA]</scope>
    <source>
        <strain evidence="1 2">BT662</strain>
    </source>
</reference>
<dbReference type="Proteomes" id="UP000618931">
    <property type="component" value="Unassembled WGS sequence"/>
</dbReference>
<comment type="caution">
    <text evidence="1">The sequence shown here is derived from an EMBL/GenBank/DDBJ whole genome shotgun (WGS) entry which is preliminary data.</text>
</comment>
<evidence type="ECO:0000313" key="1">
    <source>
        <dbReference type="EMBL" id="MBF9222784.1"/>
    </source>
</evidence>
<proteinExistence type="predicted"/>
<sequence length="135" mass="15469">MVTIFELLLPRRPVSLQAKRLQPWKAHVRAEAARVWTTGPSNADAFRLTLVYLCNTSPVDIDNIIKPIQDALEMVVYPADEFITDVDSHRRLFTAAFNLTSLPALLIQGIALQQECVYVRVQFQSKIIYEYEPHQ</sequence>
<dbReference type="EMBL" id="JADQDM010000009">
    <property type="protein sequence ID" value="MBF9222784.1"/>
    <property type="molecule type" value="Genomic_DNA"/>
</dbReference>
<evidence type="ECO:0000313" key="2">
    <source>
        <dbReference type="Proteomes" id="UP000618931"/>
    </source>
</evidence>
<dbReference type="SUPFAM" id="SSF103084">
    <property type="entry name" value="Holliday junction resolvase RusA"/>
    <property type="match status" value="1"/>
</dbReference>
<dbReference type="Gene3D" id="3.30.1330.70">
    <property type="entry name" value="Holliday junction resolvase RusA"/>
    <property type="match status" value="1"/>
</dbReference>
<name>A0ABS0I7C2_9BACT</name>
<organism evidence="1 2">
    <name type="scientific">Hymenobacter ruricola</name>
    <dbReference type="NCBI Taxonomy" id="2791023"/>
    <lineage>
        <taxon>Bacteria</taxon>
        <taxon>Pseudomonadati</taxon>
        <taxon>Bacteroidota</taxon>
        <taxon>Cytophagia</taxon>
        <taxon>Cytophagales</taxon>
        <taxon>Hymenobacteraceae</taxon>
        <taxon>Hymenobacter</taxon>
    </lineage>
</organism>
<accession>A0ABS0I7C2</accession>
<dbReference type="Pfam" id="PF05866">
    <property type="entry name" value="RusA"/>
    <property type="match status" value="1"/>
</dbReference>